<gene>
    <name evidence="2" type="ORF">VNO80_00126</name>
</gene>
<keyword evidence="1" id="KW-0472">Membrane</keyword>
<dbReference type="EMBL" id="JAYMYR010000001">
    <property type="protein sequence ID" value="KAK7381580.1"/>
    <property type="molecule type" value="Genomic_DNA"/>
</dbReference>
<keyword evidence="1" id="KW-1133">Transmembrane helix</keyword>
<keyword evidence="3" id="KW-1185">Reference proteome</keyword>
<protein>
    <submittedName>
        <fullName evidence="2">Uncharacterized protein</fullName>
    </submittedName>
</protein>
<organism evidence="2 3">
    <name type="scientific">Phaseolus coccineus</name>
    <name type="common">Scarlet runner bean</name>
    <name type="synonym">Phaseolus multiflorus</name>
    <dbReference type="NCBI Taxonomy" id="3886"/>
    <lineage>
        <taxon>Eukaryota</taxon>
        <taxon>Viridiplantae</taxon>
        <taxon>Streptophyta</taxon>
        <taxon>Embryophyta</taxon>
        <taxon>Tracheophyta</taxon>
        <taxon>Spermatophyta</taxon>
        <taxon>Magnoliopsida</taxon>
        <taxon>eudicotyledons</taxon>
        <taxon>Gunneridae</taxon>
        <taxon>Pentapetalae</taxon>
        <taxon>rosids</taxon>
        <taxon>fabids</taxon>
        <taxon>Fabales</taxon>
        <taxon>Fabaceae</taxon>
        <taxon>Papilionoideae</taxon>
        <taxon>50 kb inversion clade</taxon>
        <taxon>NPAAA clade</taxon>
        <taxon>indigoferoid/millettioid clade</taxon>
        <taxon>Phaseoleae</taxon>
        <taxon>Phaseolus</taxon>
    </lineage>
</organism>
<accession>A0AAN9NZH6</accession>
<reference evidence="2 3" key="1">
    <citation type="submission" date="2024-01" db="EMBL/GenBank/DDBJ databases">
        <title>The genomes of 5 underutilized Papilionoideae crops provide insights into root nodulation and disease resistanc.</title>
        <authorList>
            <person name="Jiang F."/>
        </authorList>
    </citation>
    <scope>NUCLEOTIDE SEQUENCE [LARGE SCALE GENOMIC DNA]</scope>
    <source>
        <strain evidence="2">JINMINGXINNONG_FW02</strain>
        <tissue evidence="2">Leaves</tissue>
    </source>
</reference>
<evidence type="ECO:0000313" key="3">
    <source>
        <dbReference type="Proteomes" id="UP001374584"/>
    </source>
</evidence>
<feature type="transmembrane region" description="Helical" evidence="1">
    <location>
        <begin position="84"/>
        <end position="102"/>
    </location>
</feature>
<dbReference type="AlphaFoldDB" id="A0AAN9NZH6"/>
<keyword evidence="1" id="KW-0812">Transmembrane</keyword>
<dbReference type="Proteomes" id="UP001374584">
    <property type="component" value="Unassembled WGS sequence"/>
</dbReference>
<comment type="caution">
    <text evidence="2">The sequence shown here is derived from an EMBL/GenBank/DDBJ whole genome shotgun (WGS) entry which is preliminary data.</text>
</comment>
<sequence length="106" mass="12082">MHKRNKVLEEFEFEFEFEVGNEGFDELKFALEQVSCQARVVTVKGEGGGLRGVGEFRKALSGIEFDDSLREKGEQREPYPNSTLYALFFFFVIFCLVAVGIAENSR</sequence>
<proteinExistence type="predicted"/>
<evidence type="ECO:0000313" key="2">
    <source>
        <dbReference type="EMBL" id="KAK7381580.1"/>
    </source>
</evidence>
<name>A0AAN9NZH6_PHACN</name>
<evidence type="ECO:0000256" key="1">
    <source>
        <dbReference type="SAM" id="Phobius"/>
    </source>
</evidence>